<sequence>MKAIVFADRLGQELAPLTERTSLALLPLASKPLINYTFEMLLAAGIRQVTLVISAFAPLIRHHMGNGERWGIQLNYIVSQGQELPAQLLQRQGTLLTDDRYLILRGDILLNVSLNDFLKQITSTSPPLVAATIADQFAGIAIITRDRQRNNHWETANILAWPPTPWSQQPTTTVETIEITGNYALLRSLSEYHKINLHASAAQFQHLVLPGTKVADGLMVGHRSNIVRPNRGVIGMFCRIHPTARFSGGVVVGNESIIDRHVHLYNTVVMPNTYIAPHVELNNSLVWGQLRLDFEPDKDSITTYTVTDYSIADLHRETFGVLLANGLHRLLGLILLVLSLPLWIPAAWKAGWPHQKTAFMRVTLLHSQRQSFIAWEWNVNAPILRHLPKLIAVIQGHLRLVGVAPRTAESLQHRQEAWEFVRDHAPIGLFGPAQFAYLSQPRSACEIAVEEACYAAQRNFYRDWRWLGRGWRALWHRATWQS</sequence>
<dbReference type="InterPro" id="IPR005835">
    <property type="entry name" value="NTP_transferase_dom"/>
</dbReference>
<dbReference type="Gene3D" id="2.160.10.10">
    <property type="entry name" value="Hexapeptide repeat proteins"/>
    <property type="match status" value="1"/>
</dbReference>
<dbReference type="OrthoDB" id="5557705at2"/>
<proteinExistence type="predicted"/>
<dbReference type="InterPro" id="IPR050486">
    <property type="entry name" value="Mannose-1P_guanyltransferase"/>
</dbReference>
<dbReference type="PANTHER" id="PTHR22572">
    <property type="entry name" value="SUGAR-1-PHOSPHATE GUANYL TRANSFERASE"/>
    <property type="match status" value="1"/>
</dbReference>
<reference evidence="2 3" key="1">
    <citation type="submission" date="2016-12" db="EMBL/GenBank/DDBJ databases">
        <title>Thioflexothrix psekupsii D3 genome sequencing and assembly.</title>
        <authorList>
            <person name="Fomenkov A."/>
            <person name="Vincze T."/>
            <person name="Grabovich M."/>
            <person name="Anton B.P."/>
            <person name="Dubinina G."/>
            <person name="Orlova M."/>
            <person name="Belousova E."/>
            <person name="Roberts R.J."/>
        </authorList>
    </citation>
    <scope>NUCLEOTIDE SEQUENCE [LARGE SCALE GENOMIC DNA]</scope>
    <source>
        <strain evidence="2">D3</strain>
    </source>
</reference>
<organism evidence="2 3">
    <name type="scientific">Thioflexithrix psekupsensis</name>
    <dbReference type="NCBI Taxonomy" id="1570016"/>
    <lineage>
        <taxon>Bacteria</taxon>
        <taxon>Pseudomonadati</taxon>
        <taxon>Pseudomonadota</taxon>
        <taxon>Gammaproteobacteria</taxon>
        <taxon>Thiotrichales</taxon>
        <taxon>Thioflexithrix</taxon>
    </lineage>
</organism>
<comment type="caution">
    <text evidence="2">The sequence shown here is derived from an EMBL/GenBank/DDBJ whole genome shotgun (WGS) entry which is preliminary data.</text>
</comment>
<evidence type="ECO:0000313" key="3">
    <source>
        <dbReference type="Proteomes" id="UP000194798"/>
    </source>
</evidence>
<evidence type="ECO:0000313" key="2">
    <source>
        <dbReference type="EMBL" id="OUD13058.1"/>
    </source>
</evidence>
<accession>A0A251X5Z3</accession>
<feature type="domain" description="Nucleotidyl transferase" evidence="1">
    <location>
        <begin position="3"/>
        <end position="127"/>
    </location>
</feature>
<dbReference type="AlphaFoldDB" id="A0A251X5Z3"/>
<gene>
    <name evidence="2" type="ORF">TPSD3_10420</name>
</gene>
<dbReference type="Gene3D" id="3.90.550.10">
    <property type="entry name" value="Spore Coat Polysaccharide Biosynthesis Protein SpsA, Chain A"/>
    <property type="match status" value="1"/>
</dbReference>
<dbReference type="RefSeq" id="WP_086488504.1">
    <property type="nucleotide sequence ID" value="NZ_MSLT01000018.1"/>
</dbReference>
<evidence type="ECO:0000259" key="1">
    <source>
        <dbReference type="Pfam" id="PF00483"/>
    </source>
</evidence>
<dbReference type="EMBL" id="MSLT01000018">
    <property type="protein sequence ID" value="OUD13058.1"/>
    <property type="molecule type" value="Genomic_DNA"/>
</dbReference>
<dbReference type="Proteomes" id="UP000194798">
    <property type="component" value="Unassembled WGS sequence"/>
</dbReference>
<name>A0A251X5Z3_9GAMM</name>
<protein>
    <recommendedName>
        <fullName evidence="1">Nucleotidyl transferase domain-containing protein</fullName>
    </recommendedName>
</protein>
<dbReference type="InterPro" id="IPR029044">
    <property type="entry name" value="Nucleotide-diphossugar_trans"/>
</dbReference>
<keyword evidence="3" id="KW-1185">Reference proteome</keyword>
<dbReference type="Pfam" id="PF00483">
    <property type="entry name" value="NTP_transferase"/>
    <property type="match status" value="1"/>
</dbReference>
<dbReference type="SUPFAM" id="SSF53448">
    <property type="entry name" value="Nucleotide-diphospho-sugar transferases"/>
    <property type="match status" value="1"/>
</dbReference>